<dbReference type="InterPro" id="IPR012318">
    <property type="entry name" value="HTH_CRP"/>
</dbReference>
<dbReference type="GO" id="GO:0003700">
    <property type="term" value="F:DNA-binding transcription factor activity"/>
    <property type="evidence" value="ECO:0007669"/>
    <property type="project" value="TreeGrafter"/>
</dbReference>
<dbReference type="Gene3D" id="2.60.120.10">
    <property type="entry name" value="Jelly Rolls"/>
    <property type="match status" value="1"/>
</dbReference>
<keyword evidence="2" id="KW-0238">DNA-binding</keyword>
<evidence type="ECO:0000256" key="4">
    <source>
        <dbReference type="ARBA" id="ARBA00023163"/>
    </source>
</evidence>
<accession>A0A429Y8L1</accession>
<dbReference type="InterPro" id="IPR050397">
    <property type="entry name" value="Env_Response_Regulators"/>
</dbReference>
<dbReference type="GO" id="GO:0005829">
    <property type="term" value="C:cytosol"/>
    <property type="evidence" value="ECO:0007669"/>
    <property type="project" value="TreeGrafter"/>
</dbReference>
<dbReference type="InterPro" id="IPR014710">
    <property type="entry name" value="RmlC-like_jellyroll"/>
</dbReference>
<dbReference type="Proteomes" id="UP000287156">
    <property type="component" value="Unassembled WGS sequence"/>
</dbReference>
<keyword evidence="3" id="KW-0010">Activator</keyword>
<dbReference type="Gene3D" id="1.10.10.10">
    <property type="entry name" value="Winged helix-like DNA-binding domain superfamily/Winged helix DNA-binding domain"/>
    <property type="match status" value="1"/>
</dbReference>
<evidence type="ECO:0000259" key="6">
    <source>
        <dbReference type="PROSITE" id="PS51063"/>
    </source>
</evidence>
<evidence type="ECO:0000256" key="1">
    <source>
        <dbReference type="ARBA" id="ARBA00023015"/>
    </source>
</evidence>
<dbReference type="EMBL" id="QYTV02000001">
    <property type="protein sequence ID" value="RST77728.1"/>
    <property type="molecule type" value="Genomic_DNA"/>
</dbReference>
<dbReference type="AlphaFoldDB" id="A0A429Y8L1"/>
<dbReference type="PROSITE" id="PS50042">
    <property type="entry name" value="CNMP_BINDING_3"/>
    <property type="match status" value="1"/>
</dbReference>
<dbReference type="OrthoDB" id="9810708at2"/>
<dbReference type="InterPro" id="IPR000595">
    <property type="entry name" value="cNMP-bd_dom"/>
</dbReference>
<comment type="caution">
    <text evidence="7">The sequence shown here is derived from an EMBL/GenBank/DDBJ whole genome shotgun (WGS) entry which is preliminary data.</text>
</comment>
<evidence type="ECO:0000256" key="3">
    <source>
        <dbReference type="ARBA" id="ARBA00023159"/>
    </source>
</evidence>
<feature type="domain" description="HTH crp-type" evidence="6">
    <location>
        <begin position="168"/>
        <end position="208"/>
    </location>
</feature>
<dbReference type="InterPro" id="IPR036388">
    <property type="entry name" value="WH-like_DNA-bd_sf"/>
</dbReference>
<dbReference type="Pfam" id="PF00027">
    <property type="entry name" value="cNMP_binding"/>
    <property type="match status" value="1"/>
</dbReference>
<gene>
    <name evidence="7" type="ORF">D4T97_001550</name>
</gene>
<dbReference type="SMART" id="SM00100">
    <property type="entry name" value="cNMP"/>
    <property type="match status" value="1"/>
</dbReference>
<organism evidence="7 8">
    <name type="scientific">Siminovitchia acidinfaciens</name>
    <dbReference type="NCBI Taxonomy" id="2321395"/>
    <lineage>
        <taxon>Bacteria</taxon>
        <taxon>Bacillati</taxon>
        <taxon>Bacillota</taxon>
        <taxon>Bacilli</taxon>
        <taxon>Bacillales</taxon>
        <taxon>Bacillaceae</taxon>
        <taxon>Siminovitchia</taxon>
    </lineage>
</organism>
<dbReference type="GO" id="GO:0003677">
    <property type="term" value="F:DNA binding"/>
    <property type="evidence" value="ECO:0007669"/>
    <property type="project" value="UniProtKB-KW"/>
</dbReference>
<dbReference type="InterPro" id="IPR018490">
    <property type="entry name" value="cNMP-bd_dom_sf"/>
</dbReference>
<evidence type="ECO:0000313" key="8">
    <source>
        <dbReference type="Proteomes" id="UP000287156"/>
    </source>
</evidence>
<proteinExistence type="predicted"/>
<evidence type="ECO:0000313" key="7">
    <source>
        <dbReference type="EMBL" id="RST77728.1"/>
    </source>
</evidence>
<feature type="domain" description="Cyclic nucleotide-binding" evidence="5">
    <location>
        <begin position="34"/>
        <end position="138"/>
    </location>
</feature>
<dbReference type="CDD" id="cd00038">
    <property type="entry name" value="CAP_ED"/>
    <property type="match status" value="1"/>
</dbReference>
<sequence>MTCLLFRYNQIKSLAGRGGKVSNKETLTLHNVPLFHDLDEKELDRLKGITITRFFPKKSIVFKEGARKEAIFFIQKGLVKTFKTDENGHEQIVSFLKTGDMFPHTGFFNQNPYPATAQSIADSTLLAVPIQAFEQLIMEKPSIAIKMMRVMGDIIRGLQERIQVLSGKDVRQRALSFLLTLAGQHGRTAGEKIIIDFPMTHQEFARQK</sequence>
<protein>
    <submittedName>
        <fullName evidence="7">Crp/Fnr family transcriptional regulator</fullName>
    </submittedName>
</protein>
<keyword evidence="4" id="KW-0804">Transcription</keyword>
<dbReference type="PANTHER" id="PTHR24567:SF28">
    <property type="entry name" value="LISTERIOLYSIN REGULATORY PROTEIN"/>
    <property type="match status" value="1"/>
</dbReference>
<reference evidence="7" key="1">
    <citation type="submission" date="2018-12" db="EMBL/GenBank/DDBJ databases">
        <authorList>
            <person name="Sun L."/>
            <person name="Chen Z."/>
        </authorList>
    </citation>
    <scope>NUCLEOTIDE SEQUENCE [LARGE SCALE GENOMIC DNA]</scope>
    <source>
        <strain evidence="7">3-2-2</strain>
    </source>
</reference>
<dbReference type="PANTHER" id="PTHR24567">
    <property type="entry name" value="CRP FAMILY TRANSCRIPTIONAL REGULATORY PROTEIN"/>
    <property type="match status" value="1"/>
</dbReference>
<evidence type="ECO:0000259" key="5">
    <source>
        <dbReference type="PROSITE" id="PS50042"/>
    </source>
</evidence>
<dbReference type="SUPFAM" id="SSF51206">
    <property type="entry name" value="cAMP-binding domain-like"/>
    <property type="match status" value="1"/>
</dbReference>
<dbReference type="PROSITE" id="PS51063">
    <property type="entry name" value="HTH_CRP_2"/>
    <property type="match status" value="1"/>
</dbReference>
<evidence type="ECO:0000256" key="2">
    <source>
        <dbReference type="ARBA" id="ARBA00023125"/>
    </source>
</evidence>
<name>A0A429Y8L1_9BACI</name>
<keyword evidence="8" id="KW-1185">Reference proteome</keyword>
<keyword evidence="1" id="KW-0805">Transcription regulation</keyword>